<keyword evidence="1" id="KW-0808">Transferase</keyword>
<proteinExistence type="predicted"/>
<dbReference type="Proteomes" id="UP000410049">
    <property type="component" value="Unassembled WGS sequence"/>
</dbReference>
<name>A0A5M9ZKM6_9BIFI</name>
<dbReference type="InterPro" id="IPR014942">
    <property type="entry name" value="AbiEii"/>
</dbReference>
<comment type="caution">
    <text evidence="1">The sequence shown here is derived from an EMBL/GenBank/DDBJ whole genome shotgun (WGS) entry which is preliminary data.</text>
</comment>
<accession>A0A5M9ZKM6</accession>
<sequence>MNENEIRNTIRRMAGRDASKAQALYCLFAMERFLERVSRSDKADRFVVKGGVLVQSKVGVDSRATLDIDSTICHMTLDEQSIKGFLNEVIAIPLDDGMSFEVKHLVPIRDEAEYPGLRAAMLASFSNLRISFKIDFSTGEVMTPSAVLYDFPLLFGNRSIPIHAYNTETVLAEKIETILSRGIVNTRMRDFYDIIVLPQIDSEQINYNLLMRAFERTNMARGNRAKFERWRETVLTIQFDSRMNSLWNAYRKRYDYARDYAFSDAIRALSALCEAMAAA</sequence>
<dbReference type="EMBL" id="RZUH01000004">
    <property type="protein sequence ID" value="KAA8828065.1"/>
    <property type="molecule type" value="Genomic_DNA"/>
</dbReference>
<dbReference type="AlphaFoldDB" id="A0A5M9ZKM6"/>
<protein>
    <submittedName>
        <fullName evidence="1">Nucleotidyl transferase AbiEii/AbiGii toxin family protein</fullName>
    </submittedName>
</protein>
<organism evidence="1 2">
    <name type="scientific">Bifidobacterium myosotis</name>
    <dbReference type="NCBI Taxonomy" id="1630166"/>
    <lineage>
        <taxon>Bacteria</taxon>
        <taxon>Bacillati</taxon>
        <taxon>Actinomycetota</taxon>
        <taxon>Actinomycetes</taxon>
        <taxon>Bifidobacteriales</taxon>
        <taxon>Bifidobacteriaceae</taxon>
        <taxon>Bifidobacterium</taxon>
    </lineage>
</organism>
<evidence type="ECO:0000313" key="1">
    <source>
        <dbReference type="EMBL" id="KAA8828065.1"/>
    </source>
</evidence>
<evidence type="ECO:0000313" key="2">
    <source>
        <dbReference type="Proteomes" id="UP000410049"/>
    </source>
</evidence>
<reference evidence="1 2" key="1">
    <citation type="journal article" date="2019" name="Syst. Appl. Microbiol.">
        <title>Characterization of Bifidobacterium species in feaces of the Egyptian fruit bat: Description of B. vespertilionis sp. nov. and B. rousetti sp. nov.</title>
        <authorList>
            <person name="Modesto M."/>
            <person name="Satti M."/>
            <person name="Watanabe K."/>
            <person name="Puglisi E."/>
            <person name="Morelli L."/>
            <person name="Huang C.-H."/>
            <person name="Liou J.-S."/>
            <person name="Miyashita M."/>
            <person name="Tamura T."/>
            <person name="Saito S."/>
            <person name="Mori K."/>
            <person name="Huang L."/>
            <person name="Sciavilla P."/>
            <person name="Sandri C."/>
            <person name="Spiezio C."/>
            <person name="Vitali F."/>
            <person name="Cavalieri D."/>
            <person name="Perpetuini G."/>
            <person name="Tofalo R."/>
            <person name="Bonetti A."/>
            <person name="Arita M."/>
            <person name="Mattarelli P."/>
        </authorList>
    </citation>
    <scope>NUCLEOTIDE SEQUENCE [LARGE SCALE GENOMIC DNA]</scope>
    <source>
        <strain evidence="1 2">RST17</strain>
    </source>
</reference>
<dbReference type="GO" id="GO:0016740">
    <property type="term" value="F:transferase activity"/>
    <property type="evidence" value="ECO:0007669"/>
    <property type="project" value="UniProtKB-KW"/>
</dbReference>
<dbReference type="Pfam" id="PF08843">
    <property type="entry name" value="AbiEii"/>
    <property type="match status" value="1"/>
</dbReference>
<gene>
    <name evidence="1" type="ORF">EMO91_06385</name>
</gene>